<gene>
    <name evidence="2" type="ORF">JOF39_003363</name>
</gene>
<dbReference type="Proteomes" id="UP001195422">
    <property type="component" value="Unassembled WGS sequence"/>
</dbReference>
<evidence type="ECO:0000259" key="1">
    <source>
        <dbReference type="Pfam" id="PF06071"/>
    </source>
</evidence>
<protein>
    <submittedName>
        <fullName evidence="2">Ribosome-binding ATPase YchF (GTP1/OBG family)</fullName>
    </submittedName>
</protein>
<dbReference type="InterPro" id="IPR013029">
    <property type="entry name" value="YchF_C"/>
</dbReference>
<evidence type="ECO:0000313" key="2">
    <source>
        <dbReference type="EMBL" id="MBP2400282.1"/>
    </source>
</evidence>
<accession>A0ABS4XUV1</accession>
<feature type="domain" description="YchF C-terminal" evidence="1">
    <location>
        <begin position="5"/>
        <end position="72"/>
    </location>
</feature>
<reference evidence="2 3" key="1">
    <citation type="submission" date="2021-03" db="EMBL/GenBank/DDBJ databases">
        <title>Sequencing the genomes of 1000 actinobacteria strains.</title>
        <authorList>
            <person name="Klenk H.-P."/>
        </authorList>
    </citation>
    <scope>NUCLEOTIDE SEQUENCE [LARGE SCALE GENOMIC DNA]</scope>
    <source>
        <strain evidence="2 3">DSM 20168</strain>
    </source>
</reference>
<comment type="caution">
    <text evidence="2">The sequence shown here is derived from an EMBL/GenBank/DDBJ whole genome shotgun (WGS) entry which is preliminary data.</text>
</comment>
<sequence length="73" mass="7711">MWLPVHKEATALEAVGVTHTGNQRGFVKAEVIGFEDLAGAGSRASTKSAGKACIQGKDCIMRDVDVVESCFNT</sequence>
<dbReference type="Pfam" id="PF06071">
    <property type="entry name" value="YchF-GTPase_C"/>
    <property type="match status" value="1"/>
</dbReference>
<dbReference type="RefSeq" id="WP_229777384.1">
    <property type="nucleotide sequence ID" value="NZ_BMPH01000010.1"/>
</dbReference>
<organism evidence="2 3">
    <name type="scientific">Glutamicibacter protophormiae</name>
    <name type="common">Brevibacterium protophormiae</name>
    <dbReference type="NCBI Taxonomy" id="37930"/>
    <lineage>
        <taxon>Bacteria</taxon>
        <taxon>Bacillati</taxon>
        <taxon>Actinomycetota</taxon>
        <taxon>Actinomycetes</taxon>
        <taxon>Micrococcales</taxon>
        <taxon>Micrococcaceae</taxon>
        <taxon>Glutamicibacter</taxon>
    </lineage>
</organism>
<dbReference type="Gene3D" id="3.10.20.30">
    <property type="match status" value="1"/>
</dbReference>
<dbReference type="InterPro" id="IPR012676">
    <property type="entry name" value="TGS-like"/>
</dbReference>
<evidence type="ECO:0000313" key="3">
    <source>
        <dbReference type="Proteomes" id="UP001195422"/>
    </source>
</evidence>
<dbReference type="EMBL" id="JAGIOJ010000001">
    <property type="protein sequence ID" value="MBP2400282.1"/>
    <property type="molecule type" value="Genomic_DNA"/>
</dbReference>
<dbReference type="InterPro" id="IPR012675">
    <property type="entry name" value="Beta-grasp_dom_sf"/>
</dbReference>
<name>A0ABS4XUV1_GLUPR</name>
<proteinExistence type="predicted"/>
<keyword evidence="3" id="KW-1185">Reference proteome</keyword>
<dbReference type="SUPFAM" id="SSF81271">
    <property type="entry name" value="TGS-like"/>
    <property type="match status" value="1"/>
</dbReference>